<comment type="caution">
    <text evidence="9">Lacks conserved residue(s) required for the propagation of feature annotation.</text>
</comment>
<comment type="subcellular location">
    <subcellularLocation>
        <location evidence="9">Cell membrane</location>
        <topology evidence="9">Multi-pass membrane protein</topology>
    </subcellularLocation>
    <subcellularLocation>
        <location evidence="1">Endomembrane system</location>
        <topology evidence="1">Multi-pass membrane protein</topology>
    </subcellularLocation>
</comment>
<feature type="transmembrane region" description="Helical" evidence="9">
    <location>
        <begin position="668"/>
        <end position="691"/>
    </location>
</feature>
<evidence type="ECO:0000256" key="7">
    <source>
        <dbReference type="ARBA" id="ARBA00023065"/>
    </source>
</evidence>
<dbReference type="InterPro" id="IPR004131">
    <property type="entry name" value="PPase-energised_H-pump"/>
</dbReference>
<protein>
    <recommendedName>
        <fullName evidence="9">K(+)-insensitive pyrophosphate-energized proton pump</fullName>
        <ecNumber evidence="9">7.1.3.1</ecNumber>
    </recommendedName>
    <alternativeName>
        <fullName evidence="9">Membrane-bound proton-translocating pyrophosphatase</fullName>
    </alternativeName>
    <alternativeName>
        <fullName evidence="9">Pyrophosphate-energized inorganic pyrophosphatase</fullName>
        <shortName evidence="9">H(+)-PPase</shortName>
    </alternativeName>
</protein>
<feature type="transmembrane region" description="Helical" evidence="9">
    <location>
        <begin position="363"/>
        <end position="390"/>
    </location>
</feature>
<dbReference type="PANTHER" id="PTHR31998">
    <property type="entry name" value="K(+)-INSENSITIVE PYROPHOSPHATE-ENERGIZED PROTON PUMP"/>
    <property type="match status" value="1"/>
</dbReference>
<evidence type="ECO:0000256" key="2">
    <source>
        <dbReference type="ARBA" id="ARBA00022448"/>
    </source>
</evidence>
<keyword evidence="9" id="KW-0375">Hydrogen ion transport</keyword>
<feature type="transmembrane region" description="Helical" evidence="9">
    <location>
        <begin position="59"/>
        <end position="79"/>
    </location>
</feature>
<dbReference type="Proteomes" id="UP000886757">
    <property type="component" value="Unassembled WGS sequence"/>
</dbReference>
<feature type="transmembrane region" description="Helical" evidence="9">
    <location>
        <begin position="322"/>
        <end position="343"/>
    </location>
</feature>
<dbReference type="GO" id="GO:0004427">
    <property type="term" value="F:inorganic diphosphate phosphatase activity"/>
    <property type="evidence" value="ECO:0007669"/>
    <property type="project" value="UniProtKB-UniRule"/>
</dbReference>
<feature type="transmembrane region" description="Helical" evidence="9">
    <location>
        <begin position="510"/>
        <end position="530"/>
    </location>
</feature>
<keyword evidence="9" id="KW-1003">Cell membrane</keyword>
<comment type="subunit">
    <text evidence="9">Homodimer.</text>
</comment>
<evidence type="ECO:0000256" key="9">
    <source>
        <dbReference type="HAMAP-Rule" id="MF_01129"/>
    </source>
</evidence>
<evidence type="ECO:0000313" key="11">
    <source>
        <dbReference type="Proteomes" id="UP000886757"/>
    </source>
</evidence>
<comment type="function">
    <text evidence="9">Proton pump that utilizes the energy of pyrophosphate hydrolysis as the driving force for proton movement across the membrane. Generates a proton motive force.</text>
</comment>
<evidence type="ECO:0000256" key="5">
    <source>
        <dbReference type="ARBA" id="ARBA00022967"/>
    </source>
</evidence>
<feature type="transmembrane region" description="Helical" evidence="9">
    <location>
        <begin position="295"/>
        <end position="315"/>
    </location>
</feature>
<evidence type="ECO:0000256" key="8">
    <source>
        <dbReference type="ARBA" id="ARBA00023136"/>
    </source>
</evidence>
<feature type="site" description="Determinant of potassium independence" evidence="9">
    <location>
        <position position="462"/>
    </location>
</feature>
<keyword evidence="5 9" id="KW-1278">Translocase</keyword>
<feature type="transmembrane region" description="Helical" evidence="9">
    <location>
        <begin position="6"/>
        <end position="28"/>
    </location>
</feature>
<feature type="transmembrane region" description="Helical" evidence="9">
    <location>
        <begin position="263"/>
        <end position="283"/>
    </location>
</feature>
<proteinExistence type="inferred from homology"/>
<reference evidence="10" key="2">
    <citation type="journal article" date="2021" name="PeerJ">
        <title>Extensive microbial diversity within the chicken gut microbiome revealed by metagenomics and culture.</title>
        <authorList>
            <person name="Gilroy R."/>
            <person name="Ravi A."/>
            <person name="Getino M."/>
            <person name="Pursley I."/>
            <person name="Horton D.L."/>
            <person name="Alikhan N.F."/>
            <person name="Baker D."/>
            <person name="Gharbi K."/>
            <person name="Hall N."/>
            <person name="Watson M."/>
            <person name="Adriaenssens E.M."/>
            <person name="Foster-Nyarko E."/>
            <person name="Jarju S."/>
            <person name="Secka A."/>
            <person name="Antonio M."/>
            <person name="Oren A."/>
            <person name="Chaudhuri R.R."/>
            <person name="La Ragione R."/>
            <person name="Hildebrand F."/>
            <person name="Pallen M.J."/>
        </authorList>
    </citation>
    <scope>NUCLEOTIDE SEQUENCE</scope>
    <source>
        <strain evidence="10">ChiSjej4B22-8148</strain>
    </source>
</reference>
<dbReference type="AlphaFoldDB" id="A0A9D1AAY0"/>
<feature type="transmembrane region" description="Helical" evidence="9">
    <location>
        <begin position="163"/>
        <end position="180"/>
    </location>
</feature>
<dbReference type="EMBL" id="DVGK01000043">
    <property type="protein sequence ID" value="HIR13030.1"/>
    <property type="molecule type" value="Genomic_DNA"/>
</dbReference>
<feature type="transmembrane region" description="Helical" evidence="9">
    <location>
        <begin position="402"/>
        <end position="422"/>
    </location>
</feature>
<dbReference type="GO" id="GO:0000287">
    <property type="term" value="F:magnesium ion binding"/>
    <property type="evidence" value="ECO:0007669"/>
    <property type="project" value="UniProtKB-UniRule"/>
</dbReference>
<dbReference type="GO" id="GO:0009678">
    <property type="term" value="F:diphosphate hydrolysis-driven proton transmembrane transporter activity"/>
    <property type="evidence" value="ECO:0007669"/>
    <property type="project" value="UniProtKB-UniRule"/>
</dbReference>
<feature type="transmembrane region" description="Helical" evidence="9">
    <location>
        <begin position="91"/>
        <end position="117"/>
    </location>
</feature>
<comment type="similarity">
    <text evidence="9">Belongs to the H(+)-translocating pyrophosphatase (TC 3.A.10) family. K(+)-insensitive subfamily.</text>
</comment>
<dbReference type="Pfam" id="PF03030">
    <property type="entry name" value="H_PPase"/>
    <property type="match status" value="1"/>
</dbReference>
<keyword evidence="6 9" id="KW-1133">Transmembrane helix</keyword>
<dbReference type="GO" id="GO:0005886">
    <property type="term" value="C:plasma membrane"/>
    <property type="evidence" value="ECO:0007669"/>
    <property type="project" value="UniProtKB-SubCell"/>
</dbReference>
<accession>A0A9D1AAY0</accession>
<keyword evidence="7 9" id="KW-0406">Ion transport</keyword>
<keyword evidence="3 9" id="KW-0812">Transmembrane</keyword>
<name>A0A9D1AAY0_9FIRM</name>
<reference evidence="10" key="1">
    <citation type="submission" date="2020-10" db="EMBL/GenBank/DDBJ databases">
        <authorList>
            <person name="Gilroy R."/>
        </authorList>
    </citation>
    <scope>NUCLEOTIDE SEQUENCE</scope>
    <source>
        <strain evidence="10">ChiSjej4B22-8148</strain>
    </source>
</reference>
<comment type="cofactor">
    <cofactor evidence="9">
        <name>Mg(2+)</name>
        <dbReference type="ChEBI" id="CHEBI:18420"/>
    </cofactor>
</comment>
<sequence length="692" mass="71566">MVPSFIYAICFLAIIVAFAFAAYLYLWVKQQKTVNQEIIRVSQLIKDGANTFMAREYKILAIFAGVAAIIIFLILPQPIWQGEIFDNLSMALAYIAGTILSAIAGKIGILVATLANARTAEAAEKGIKPAFLVGFRGGAVMGLAVVSFCLLGVMAVLMITSDASILLGFSFGASSLALFAKAGGGIFTKTADVSADLTGKVELGIPEDDPRNPAVIADNVGDNVGDVAGMGADLFDSNVAAMTSALVISQSLTGYEQAGASMVFCYSALGLISSILGIASARIGKNGNPTKALNSSTYVTTGIFLLLSALATYFIEGFDWRIWGASAVGLLVGVIIGLTTDYFTDDSKPIVQRVAKASQSGSAFTVLSGVSYGFISSLPAMVGIAVSALVAYKLCEPMGTSYALFGIAMAAVGMLSIVGMIIGNDAYGPIVDNARGLAEMGGLGEETIRIADELDSAGNTVKAVTKGFSIGAAGLTVISLLGAYMSEVNATLASLGRELITGFDIMDPTVFFGILIGAAVPAVFSAMLILGVDKNAQRMVAEIHRQFREIKGLKEGKPGVKADYDKCIDIATTGALRELIPAGAMAIISTIIVGFIGGVLAIGGFLLGNIVSGLLLALFMSNAGGLWDNSKKYIEAGHEGGKGSKAHKAAVTGDTVGDPFKDTAGPSINTQITVVSLVASLLSSLFVAFSIF</sequence>
<evidence type="ECO:0000256" key="1">
    <source>
        <dbReference type="ARBA" id="ARBA00004127"/>
    </source>
</evidence>
<feature type="transmembrane region" description="Helical" evidence="9">
    <location>
        <begin position="586"/>
        <end position="619"/>
    </location>
</feature>
<dbReference type="PIRSF" id="PIRSF001265">
    <property type="entry name" value="H+-PPase"/>
    <property type="match status" value="1"/>
</dbReference>
<keyword evidence="4 9" id="KW-0460">Magnesium</keyword>
<comment type="catalytic activity">
    <reaction evidence="9">
        <text>diphosphate + H2O + H(+)(in) = 2 phosphate + 2 H(+)(out)</text>
        <dbReference type="Rhea" id="RHEA:13973"/>
        <dbReference type="ChEBI" id="CHEBI:15377"/>
        <dbReference type="ChEBI" id="CHEBI:15378"/>
        <dbReference type="ChEBI" id="CHEBI:33019"/>
        <dbReference type="ChEBI" id="CHEBI:43474"/>
        <dbReference type="EC" id="7.1.3.1"/>
    </reaction>
</comment>
<evidence type="ECO:0000313" key="10">
    <source>
        <dbReference type="EMBL" id="HIR13030.1"/>
    </source>
</evidence>
<dbReference type="HAMAP" id="MF_01129">
    <property type="entry name" value="PPase_energized_pump"/>
    <property type="match status" value="1"/>
</dbReference>
<keyword evidence="2 9" id="KW-0813">Transport</keyword>
<keyword evidence="8 9" id="KW-0472">Membrane</keyword>
<evidence type="ECO:0000256" key="3">
    <source>
        <dbReference type="ARBA" id="ARBA00022692"/>
    </source>
</evidence>
<evidence type="ECO:0000256" key="4">
    <source>
        <dbReference type="ARBA" id="ARBA00022842"/>
    </source>
</evidence>
<dbReference type="GO" id="GO:0012505">
    <property type="term" value="C:endomembrane system"/>
    <property type="evidence" value="ECO:0007669"/>
    <property type="project" value="UniProtKB-SubCell"/>
</dbReference>
<evidence type="ECO:0000256" key="6">
    <source>
        <dbReference type="ARBA" id="ARBA00022989"/>
    </source>
</evidence>
<keyword evidence="10" id="KW-0378">Hydrolase</keyword>
<gene>
    <name evidence="9" type="primary">hppA</name>
    <name evidence="10" type="ORF">IAB31_03790</name>
</gene>
<organism evidence="10 11">
    <name type="scientific">Candidatus Choladousia intestinavium</name>
    <dbReference type="NCBI Taxonomy" id="2840727"/>
    <lineage>
        <taxon>Bacteria</taxon>
        <taxon>Bacillati</taxon>
        <taxon>Bacillota</taxon>
        <taxon>Clostridia</taxon>
        <taxon>Lachnospirales</taxon>
        <taxon>Lachnospiraceae</taxon>
        <taxon>Lachnospiraceae incertae sedis</taxon>
        <taxon>Candidatus Choladousia</taxon>
    </lineage>
</organism>
<comment type="caution">
    <text evidence="10">The sequence shown here is derived from an EMBL/GenBank/DDBJ whole genome shotgun (WGS) entry which is preliminary data.</text>
</comment>
<dbReference type="NCBIfam" id="NF001960">
    <property type="entry name" value="PRK00733.3-5"/>
    <property type="match status" value="1"/>
</dbReference>
<feature type="transmembrane region" description="Helical" evidence="9">
    <location>
        <begin position="138"/>
        <end position="157"/>
    </location>
</feature>
<dbReference type="EC" id="7.1.3.1" evidence="9"/>